<dbReference type="GO" id="GO:0043165">
    <property type="term" value="P:Gram-negative-bacterium-type cell outer membrane assembly"/>
    <property type="evidence" value="ECO:0007669"/>
    <property type="project" value="UniProtKB-UniRule"/>
</dbReference>
<comment type="subunit">
    <text evidence="6">Component of the lipopolysaccharide transport and assembly complex. Interacts with LptD.</text>
</comment>
<accession>A0A2A5SZR6</accession>
<dbReference type="InterPro" id="IPR007485">
    <property type="entry name" value="LPS_assembly_LptE"/>
</dbReference>
<evidence type="ECO:0000256" key="1">
    <source>
        <dbReference type="ARBA" id="ARBA00022729"/>
    </source>
</evidence>
<dbReference type="PANTHER" id="PTHR38098:SF1">
    <property type="entry name" value="LPS-ASSEMBLY LIPOPROTEIN LPTE"/>
    <property type="match status" value="1"/>
</dbReference>
<dbReference type="Proteomes" id="UP000219020">
    <property type="component" value="Unassembled WGS sequence"/>
</dbReference>
<organism evidence="7 8">
    <name type="scientific">Candidatus Enterovibrio escicola</name>
    <dbReference type="NCBI Taxonomy" id="1927127"/>
    <lineage>
        <taxon>Bacteria</taxon>
        <taxon>Pseudomonadati</taxon>
        <taxon>Pseudomonadota</taxon>
        <taxon>Gammaproteobacteria</taxon>
        <taxon>Vibrionales</taxon>
        <taxon>Vibrionaceae</taxon>
        <taxon>Enterovibrio</taxon>
    </lineage>
</organism>
<dbReference type="EMBL" id="NBYY01000034">
    <property type="protein sequence ID" value="PCS21404.1"/>
    <property type="molecule type" value="Genomic_DNA"/>
</dbReference>
<proteinExistence type="inferred from homology"/>
<dbReference type="HAMAP" id="MF_01186">
    <property type="entry name" value="LPS_assembly_LptE"/>
    <property type="match status" value="1"/>
</dbReference>
<name>A0A2A5SZR6_9GAMM</name>
<dbReference type="AlphaFoldDB" id="A0A2A5SZR6"/>
<protein>
    <recommendedName>
        <fullName evidence="6">LPS-assembly lipoprotein LptE</fullName>
    </recommendedName>
</protein>
<keyword evidence="3" id="KW-0564">Palmitate</keyword>
<evidence type="ECO:0000256" key="5">
    <source>
        <dbReference type="ARBA" id="ARBA00023288"/>
    </source>
</evidence>
<keyword evidence="4 6" id="KW-0998">Cell outer membrane</keyword>
<dbReference type="GO" id="GO:0001530">
    <property type="term" value="F:lipopolysaccharide binding"/>
    <property type="evidence" value="ECO:0007669"/>
    <property type="project" value="TreeGrafter"/>
</dbReference>
<dbReference type="GO" id="GO:0015920">
    <property type="term" value="P:lipopolysaccharide transport"/>
    <property type="evidence" value="ECO:0007669"/>
    <property type="project" value="TreeGrafter"/>
</dbReference>
<reference evidence="8" key="1">
    <citation type="submission" date="2017-04" db="EMBL/GenBank/DDBJ databases">
        <title>Genome evolution of the luminous symbionts of deep sea anglerfish.</title>
        <authorList>
            <person name="Hendry T.A."/>
        </authorList>
    </citation>
    <scope>NUCLEOTIDE SEQUENCE [LARGE SCALE GENOMIC DNA]</scope>
</reference>
<evidence type="ECO:0000256" key="2">
    <source>
        <dbReference type="ARBA" id="ARBA00023136"/>
    </source>
</evidence>
<comment type="caution">
    <text evidence="7">The sequence shown here is derived from an EMBL/GenBank/DDBJ whole genome shotgun (WGS) entry which is preliminary data.</text>
</comment>
<dbReference type="PANTHER" id="PTHR38098">
    <property type="entry name" value="LPS-ASSEMBLY LIPOPROTEIN LPTE"/>
    <property type="match status" value="1"/>
</dbReference>
<evidence type="ECO:0000256" key="3">
    <source>
        <dbReference type="ARBA" id="ARBA00023139"/>
    </source>
</evidence>
<dbReference type="Gene3D" id="3.30.160.150">
    <property type="entry name" value="Lipoprotein like domain"/>
    <property type="match status" value="1"/>
</dbReference>
<dbReference type="Pfam" id="PF04390">
    <property type="entry name" value="LptE"/>
    <property type="match status" value="1"/>
</dbReference>
<dbReference type="RefSeq" id="WP_097357212.1">
    <property type="nucleotide sequence ID" value="NZ_CAWOZE010000031.1"/>
</dbReference>
<evidence type="ECO:0000256" key="4">
    <source>
        <dbReference type="ARBA" id="ARBA00023237"/>
    </source>
</evidence>
<evidence type="ECO:0000313" key="8">
    <source>
        <dbReference type="Proteomes" id="UP000219020"/>
    </source>
</evidence>
<keyword evidence="8" id="KW-1185">Reference proteome</keyword>
<sequence length="235" mass="26890">MSILFHSLRILLVMVTALATSSCGFYLRGSYNLPDEIQKLSVTSFDKYGILTRKIKRQLLFHGIDIVPPAEGVANLHLNSESYRESTLSLYQNMRIAEKQFNYSVSYTVMVPKKSNYTFSITLSRTYLDNPLSALAKSVEIDMLSQEMRIEAAKQIMRQLTRLNSYIEDFERTEIKEKNLRKLYQGIADDKTVRTIETHLYNKTKVLEGNSFSSHIVPQADTDGKNIITESDITP</sequence>
<evidence type="ECO:0000256" key="6">
    <source>
        <dbReference type="HAMAP-Rule" id="MF_01186"/>
    </source>
</evidence>
<evidence type="ECO:0000313" key="7">
    <source>
        <dbReference type="EMBL" id="PCS21404.1"/>
    </source>
</evidence>
<keyword evidence="1" id="KW-0732">Signal</keyword>
<keyword evidence="2 6" id="KW-0472">Membrane</keyword>
<gene>
    <name evidence="6" type="primary">lptE</name>
    <name evidence="7" type="ORF">BTN49_2943</name>
</gene>
<keyword evidence="5 7" id="KW-0449">Lipoprotein</keyword>
<comment type="function">
    <text evidence="6">Together with LptD, is involved in the assembly of lipopolysaccharide (LPS) at the surface of the outer membrane. Required for the proper assembly of LptD. Binds LPS and may serve as the LPS recognition site at the outer membrane.</text>
</comment>
<dbReference type="GO" id="GO:1990351">
    <property type="term" value="C:transporter complex"/>
    <property type="evidence" value="ECO:0007669"/>
    <property type="project" value="TreeGrafter"/>
</dbReference>
<comment type="similarity">
    <text evidence="6">Belongs to the LptE lipoprotein family.</text>
</comment>
<dbReference type="GO" id="GO:0009279">
    <property type="term" value="C:cell outer membrane"/>
    <property type="evidence" value="ECO:0007669"/>
    <property type="project" value="UniProtKB-UniRule"/>
</dbReference>